<organism evidence="2">
    <name type="scientific">marine sediment metagenome</name>
    <dbReference type="NCBI Taxonomy" id="412755"/>
    <lineage>
        <taxon>unclassified sequences</taxon>
        <taxon>metagenomes</taxon>
        <taxon>ecological metagenomes</taxon>
    </lineage>
</organism>
<evidence type="ECO:0000256" key="1">
    <source>
        <dbReference type="SAM" id="Phobius"/>
    </source>
</evidence>
<sequence>MENKNQLLLRLELIKVLDSWKRQLKPMIWKGLDEQTYLHIEELLKMGLGRLLEGFITILVGVNLIPSVADQISLATSGNVTGSAASILNLVTLFFALGIMIAGVNIAIGGLQDVGLI</sequence>
<gene>
    <name evidence="2" type="ORF">LCGC14_2638140</name>
</gene>
<reference evidence="2" key="1">
    <citation type="journal article" date="2015" name="Nature">
        <title>Complex archaea that bridge the gap between prokaryotes and eukaryotes.</title>
        <authorList>
            <person name="Spang A."/>
            <person name="Saw J.H."/>
            <person name="Jorgensen S.L."/>
            <person name="Zaremba-Niedzwiedzka K."/>
            <person name="Martijn J."/>
            <person name="Lind A.E."/>
            <person name="van Eijk R."/>
            <person name="Schleper C."/>
            <person name="Guy L."/>
            <person name="Ettema T.J."/>
        </authorList>
    </citation>
    <scope>NUCLEOTIDE SEQUENCE</scope>
</reference>
<feature type="transmembrane region" description="Helical" evidence="1">
    <location>
        <begin position="51"/>
        <end position="69"/>
    </location>
</feature>
<protein>
    <submittedName>
        <fullName evidence="2">Uncharacterized protein</fullName>
    </submittedName>
</protein>
<keyword evidence="1" id="KW-0472">Membrane</keyword>
<dbReference type="EMBL" id="LAZR01045427">
    <property type="protein sequence ID" value="KKK98897.1"/>
    <property type="molecule type" value="Genomic_DNA"/>
</dbReference>
<name>A0A0F8ZY94_9ZZZZ</name>
<keyword evidence="1" id="KW-0812">Transmembrane</keyword>
<evidence type="ECO:0000313" key="2">
    <source>
        <dbReference type="EMBL" id="KKK98897.1"/>
    </source>
</evidence>
<feature type="transmembrane region" description="Helical" evidence="1">
    <location>
        <begin position="89"/>
        <end position="111"/>
    </location>
</feature>
<accession>A0A0F8ZY94</accession>
<dbReference type="AlphaFoldDB" id="A0A0F8ZY94"/>
<comment type="caution">
    <text evidence="2">The sequence shown here is derived from an EMBL/GenBank/DDBJ whole genome shotgun (WGS) entry which is preliminary data.</text>
</comment>
<proteinExistence type="predicted"/>
<keyword evidence="1" id="KW-1133">Transmembrane helix</keyword>